<feature type="domain" description="YknX-like beta-barrel" evidence="4">
    <location>
        <begin position="313"/>
        <end position="407"/>
    </location>
</feature>
<keyword evidence="2 3" id="KW-0175">Coiled coil</keyword>
<dbReference type="InterPro" id="IPR058636">
    <property type="entry name" value="Beta-barrel_YknX"/>
</dbReference>
<dbReference type="Gene3D" id="2.40.30.170">
    <property type="match status" value="1"/>
</dbReference>
<dbReference type="Pfam" id="PF25990">
    <property type="entry name" value="Beta-barrel_YknX"/>
    <property type="match status" value="1"/>
</dbReference>
<comment type="caution">
    <text evidence="5">The sequence shown here is derived from an EMBL/GenBank/DDBJ whole genome shotgun (WGS) entry which is preliminary data.</text>
</comment>
<sequence length="500" mass="51687">MEKTMSSSPSTRQRPKKRKKLSTLTKVLIALGVSLLVLIFIVSQAINSVANRASSVGIPSTDYILVTDNQGVSNRVRVDGTVQPGETRAVTTHLTTTISSVDVKVGDRVHQGQTLATMDTSTLQSELDSQRTQLDTQVTTAQAALTTAQNNYNQLHDGINNNTNAEIMAALSAQRTANEQLTAANNDLATKRSLRDAAAAAGEDTTALNAEVAAAESAQRLAAGAKTDVDTGVTTARNAANTQLTSLEAEVNSARTSLSAAETSRDQTLTKLQNDINAATITAPIDGVVTSVAKPGAAATGPIVTIGNDSSLTITSSVRESDIAKIKEGNKVTFTAGSDSAKEYKGTVTSVSSIADSLQQASSSGSDAVSALGAGTSSNSNPTFSVQITVEGDREGLFLGSKVKANIITAEDSSSISLPRDAVYTTDSGAKAVIVAVPGEEGQYTLEERTVETGLTNDVDIAITGGQLQTGDMVITQGEAYKDRIGAQVLLDAGTSIGGF</sequence>
<dbReference type="InterPro" id="IPR050465">
    <property type="entry name" value="UPF0194_transport"/>
</dbReference>
<accession>A0A4Y9F2M5</accession>
<dbReference type="Proteomes" id="UP000297951">
    <property type="component" value="Unassembled WGS sequence"/>
</dbReference>
<dbReference type="OrthoDB" id="3268957at2"/>
<proteinExistence type="predicted"/>
<evidence type="ECO:0000313" key="5">
    <source>
        <dbReference type="EMBL" id="TFU19780.1"/>
    </source>
</evidence>
<name>A0A4Y9F2M5_9MICC</name>
<evidence type="ECO:0000256" key="1">
    <source>
        <dbReference type="ARBA" id="ARBA00004196"/>
    </source>
</evidence>
<comment type="subcellular location">
    <subcellularLocation>
        <location evidence="1">Cell envelope</location>
    </subcellularLocation>
</comment>
<reference evidence="5 6" key="1">
    <citation type="submission" date="2019-03" db="EMBL/GenBank/DDBJ databases">
        <title>Diversity of the mouse oral microbiome.</title>
        <authorList>
            <person name="Joseph S."/>
            <person name="Aduse-Opoku J."/>
            <person name="Curtis M."/>
            <person name="Wade W."/>
            <person name="Hashim A."/>
        </authorList>
    </citation>
    <scope>NUCLEOTIDE SEQUENCE [LARGE SCALE GENOMIC DNA]</scope>
    <source>
        <strain evidence="6">irhom_31</strain>
    </source>
</reference>
<organism evidence="5 6">
    <name type="scientific">Rothia nasimurium</name>
    <dbReference type="NCBI Taxonomy" id="85336"/>
    <lineage>
        <taxon>Bacteria</taxon>
        <taxon>Bacillati</taxon>
        <taxon>Actinomycetota</taxon>
        <taxon>Actinomycetes</taxon>
        <taxon>Micrococcales</taxon>
        <taxon>Micrococcaceae</taxon>
        <taxon>Rothia</taxon>
    </lineage>
</organism>
<evidence type="ECO:0000256" key="3">
    <source>
        <dbReference type="SAM" id="Coils"/>
    </source>
</evidence>
<evidence type="ECO:0000256" key="2">
    <source>
        <dbReference type="ARBA" id="ARBA00023054"/>
    </source>
</evidence>
<protein>
    <submittedName>
        <fullName evidence="5">HlyD family efflux transporter periplasmic adaptor subunit</fullName>
    </submittedName>
</protein>
<feature type="coiled-coil region" evidence="3">
    <location>
        <begin position="237"/>
        <end position="264"/>
    </location>
</feature>
<dbReference type="PANTHER" id="PTHR32347">
    <property type="entry name" value="EFFLUX SYSTEM COMPONENT YKNX-RELATED"/>
    <property type="match status" value="1"/>
</dbReference>
<gene>
    <name evidence="5" type="ORF">E4U03_12160</name>
</gene>
<dbReference type="Gene3D" id="2.40.50.100">
    <property type="match status" value="1"/>
</dbReference>
<dbReference type="Gene3D" id="2.40.420.20">
    <property type="match status" value="1"/>
</dbReference>
<dbReference type="AlphaFoldDB" id="A0A4Y9F2M5"/>
<dbReference type="PANTHER" id="PTHR32347:SF14">
    <property type="entry name" value="EFFLUX SYSTEM COMPONENT YKNX-RELATED"/>
    <property type="match status" value="1"/>
</dbReference>
<dbReference type="GO" id="GO:0030313">
    <property type="term" value="C:cell envelope"/>
    <property type="evidence" value="ECO:0007669"/>
    <property type="project" value="UniProtKB-SubCell"/>
</dbReference>
<evidence type="ECO:0000259" key="4">
    <source>
        <dbReference type="Pfam" id="PF25990"/>
    </source>
</evidence>
<evidence type="ECO:0000313" key="6">
    <source>
        <dbReference type="Proteomes" id="UP000297951"/>
    </source>
</evidence>
<dbReference type="EMBL" id="SPQC01000072">
    <property type="protein sequence ID" value="TFU19780.1"/>
    <property type="molecule type" value="Genomic_DNA"/>
</dbReference>